<dbReference type="PANTHER" id="PTHR30457:SF5">
    <property type="entry name" value="OS01G0709400 PROTEIN"/>
    <property type="match status" value="1"/>
</dbReference>
<name>A0ABQ9BTF5_9ROSI</name>
<protein>
    <recommendedName>
        <fullName evidence="4">Survival protein SurE-like phosphatase/nucleotidase domain-containing protein</fullName>
    </recommendedName>
</protein>
<organism evidence="5 6">
    <name type="scientific">Salix suchowensis</name>
    <dbReference type="NCBI Taxonomy" id="1278906"/>
    <lineage>
        <taxon>Eukaryota</taxon>
        <taxon>Viridiplantae</taxon>
        <taxon>Streptophyta</taxon>
        <taxon>Embryophyta</taxon>
        <taxon>Tracheophyta</taxon>
        <taxon>Spermatophyta</taxon>
        <taxon>Magnoliopsida</taxon>
        <taxon>eudicotyledons</taxon>
        <taxon>Gunneridae</taxon>
        <taxon>Pentapetalae</taxon>
        <taxon>rosids</taxon>
        <taxon>fabids</taxon>
        <taxon>Malpighiales</taxon>
        <taxon>Salicaceae</taxon>
        <taxon>Saliceae</taxon>
        <taxon>Salix</taxon>
    </lineage>
</organism>
<dbReference type="InterPro" id="IPR030048">
    <property type="entry name" value="SurE"/>
</dbReference>
<dbReference type="PANTHER" id="PTHR30457">
    <property type="entry name" value="5'-NUCLEOTIDASE SURE"/>
    <property type="match status" value="1"/>
</dbReference>
<sequence>MFYSGVVAGAIEALICGVPSLSISLNWKKEESQDSDFMDAVAVCLPVINSAIRDIEKGVFPQSCSLNIEIPTSPSTNKVSTLMYFADIAENRCCVLFIGDIHINVDHCQII</sequence>
<dbReference type="InterPro" id="IPR002828">
    <property type="entry name" value="SurE-like_Pase/nucleotidase"/>
</dbReference>
<comment type="caution">
    <text evidence="5">The sequence shown here is derived from an EMBL/GenBank/DDBJ whole genome shotgun (WGS) entry which is preliminary data.</text>
</comment>
<evidence type="ECO:0000256" key="3">
    <source>
        <dbReference type="ARBA" id="ARBA00022801"/>
    </source>
</evidence>
<dbReference type="InterPro" id="IPR036523">
    <property type="entry name" value="SurE-like_sf"/>
</dbReference>
<gene>
    <name evidence="5" type="ORF">OIU77_027803</name>
</gene>
<keyword evidence="3" id="KW-0378">Hydrolase</keyword>
<accession>A0ABQ9BTF5</accession>
<proteinExistence type="inferred from homology"/>
<dbReference type="Proteomes" id="UP001141253">
    <property type="component" value="Chromosome 3"/>
</dbReference>
<reference evidence="5" key="2">
    <citation type="journal article" date="2023" name="Int. J. Mol. Sci.">
        <title>De Novo Assembly and Annotation of 11 Diverse Shrub Willow (Salix) Genomes Reveals Novel Gene Organization in Sex-Linked Regions.</title>
        <authorList>
            <person name="Hyden B."/>
            <person name="Feng K."/>
            <person name="Yates T.B."/>
            <person name="Jawdy S."/>
            <person name="Cereghino C."/>
            <person name="Smart L.B."/>
            <person name="Muchero W."/>
        </authorList>
    </citation>
    <scope>NUCLEOTIDE SEQUENCE</scope>
    <source>
        <tissue evidence="5">Shoot tip</tissue>
    </source>
</reference>
<dbReference type="Pfam" id="PF01975">
    <property type="entry name" value="SurE"/>
    <property type="match status" value="1"/>
</dbReference>
<feature type="domain" description="Survival protein SurE-like phosphatase/nucleotidase" evidence="4">
    <location>
        <begin position="2"/>
        <end position="77"/>
    </location>
</feature>
<dbReference type="SUPFAM" id="SSF64167">
    <property type="entry name" value="SurE-like"/>
    <property type="match status" value="1"/>
</dbReference>
<evidence type="ECO:0000313" key="6">
    <source>
        <dbReference type="Proteomes" id="UP001141253"/>
    </source>
</evidence>
<dbReference type="Gene3D" id="3.40.1210.10">
    <property type="entry name" value="Survival protein SurE-like phosphatase/nucleotidase"/>
    <property type="match status" value="1"/>
</dbReference>
<keyword evidence="6" id="KW-1185">Reference proteome</keyword>
<evidence type="ECO:0000256" key="2">
    <source>
        <dbReference type="ARBA" id="ARBA00022723"/>
    </source>
</evidence>
<dbReference type="EMBL" id="JAPFFI010000007">
    <property type="protein sequence ID" value="KAJ6389550.1"/>
    <property type="molecule type" value="Genomic_DNA"/>
</dbReference>
<evidence type="ECO:0000256" key="1">
    <source>
        <dbReference type="ARBA" id="ARBA00011062"/>
    </source>
</evidence>
<reference evidence="5" key="1">
    <citation type="submission" date="2022-10" db="EMBL/GenBank/DDBJ databases">
        <authorList>
            <person name="Hyden B.L."/>
            <person name="Feng K."/>
            <person name="Yates T."/>
            <person name="Jawdy S."/>
            <person name="Smart L.B."/>
            <person name="Muchero W."/>
        </authorList>
    </citation>
    <scope>NUCLEOTIDE SEQUENCE</scope>
    <source>
        <tissue evidence="5">Shoot tip</tissue>
    </source>
</reference>
<comment type="similarity">
    <text evidence="1">Belongs to the SurE nucleotidase family.</text>
</comment>
<evidence type="ECO:0000259" key="4">
    <source>
        <dbReference type="Pfam" id="PF01975"/>
    </source>
</evidence>
<keyword evidence="2" id="KW-0479">Metal-binding</keyword>
<evidence type="ECO:0000313" key="5">
    <source>
        <dbReference type="EMBL" id="KAJ6389550.1"/>
    </source>
</evidence>